<feature type="compositionally biased region" description="Basic residues" evidence="1">
    <location>
        <begin position="56"/>
        <end position="68"/>
    </location>
</feature>
<dbReference type="AlphaFoldDB" id="A0A7W9INX1"/>
<organism evidence="2 3">
    <name type="scientific">Streptosporangium becharense</name>
    <dbReference type="NCBI Taxonomy" id="1816182"/>
    <lineage>
        <taxon>Bacteria</taxon>
        <taxon>Bacillati</taxon>
        <taxon>Actinomycetota</taxon>
        <taxon>Actinomycetes</taxon>
        <taxon>Streptosporangiales</taxon>
        <taxon>Streptosporangiaceae</taxon>
        <taxon>Streptosporangium</taxon>
    </lineage>
</organism>
<feature type="region of interest" description="Disordered" evidence="1">
    <location>
        <begin position="1"/>
        <end position="126"/>
    </location>
</feature>
<proteinExistence type="predicted"/>
<protein>
    <submittedName>
        <fullName evidence="2">Uncharacterized protein</fullName>
    </submittedName>
</protein>
<evidence type="ECO:0000313" key="2">
    <source>
        <dbReference type="EMBL" id="MBB5823583.1"/>
    </source>
</evidence>
<comment type="caution">
    <text evidence="2">The sequence shown here is derived from an EMBL/GenBank/DDBJ whole genome shotgun (WGS) entry which is preliminary data.</text>
</comment>
<dbReference type="Proteomes" id="UP000540685">
    <property type="component" value="Unassembled WGS sequence"/>
</dbReference>
<sequence length="245" mass="26726">MDASGSSKGESTQMMHKCDYASKVEEPQIAEGVRPARPSRRRPSAANRTTTIAARSHNRPLARRRTRHPGLTATRAAPQGRPRPGRVRGRIHPAWPHTRSPAFGPPSSPRAGYGPMCAGDGPGSRRTRFRAHLRAAGPKLAGPASIPPILSSRGFRAVFGAVSRRTARGDGNANEPGAVVPRFSPGPARVVAIVRGNRCRTTRFWRKPHKMDTEDLYRYTGQNPPSVWLRLTPGRPPDGTPQLLR</sequence>
<accession>A0A7W9INX1</accession>
<name>A0A7W9INX1_9ACTN</name>
<feature type="compositionally biased region" description="Polar residues" evidence="1">
    <location>
        <begin position="1"/>
        <end position="14"/>
    </location>
</feature>
<keyword evidence="3" id="KW-1185">Reference proteome</keyword>
<gene>
    <name evidence="2" type="ORF">F4562_006645</name>
</gene>
<reference evidence="2 3" key="1">
    <citation type="submission" date="2020-08" db="EMBL/GenBank/DDBJ databases">
        <title>Sequencing the genomes of 1000 actinobacteria strains.</title>
        <authorList>
            <person name="Klenk H.-P."/>
        </authorList>
    </citation>
    <scope>NUCLEOTIDE SEQUENCE [LARGE SCALE GENOMIC DNA]</scope>
    <source>
        <strain evidence="2 3">DSM 46887</strain>
    </source>
</reference>
<dbReference type="EMBL" id="JACHMP010000001">
    <property type="protein sequence ID" value="MBB5823583.1"/>
    <property type="molecule type" value="Genomic_DNA"/>
</dbReference>
<feature type="compositionally biased region" description="Basic and acidic residues" evidence="1">
    <location>
        <begin position="16"/>
        <end position="26"/>
    </location>
</feature>
<evidence type="ECO:0000313" key="3">
    <source>
        <dbReference type="Proteomes" id="UP000540685"/>
    </source>
</evidence>
<evidence type="ECO:0000256" key="1">
    <source>
        <dbReference type="SAM" id="MobiDB-lite"/>
    </source>
</evidence>
<feature type="compositionally biased region" description="Low complexity" evidence="1">
    <location>
        <begin position="73"/>
        <end position="82"/>
    </location>
</feature>